<dbReference type="Proteomes" id="UP001497535">
    <property type="component" value="Unassembled WGS sequence"/>
</dbReference>
<protein>
    <submittedName>
        <fullName evidence="1">Uncharacterized protein</fullName>
    </submittedName>
</protein>
<comment type="caution">
    <text evidence="1">The sequence shown here is derived from an EMBL/GenBank/DDBJ whole genome shotgun (WGS) entry which is preliminary data.</text>
</comment>
<evidence type="ECO:0000313" key="1">
    <source>
        <dbReference type="EMBL" id="CAK5084364.1"/>
    </source>
</evidence>
<accession>A0ACB0ZYX9</accession>
<evidence type="ECO:0000313" key="2">
    <source>
        <dbReference type="Proteomes" id="UP001497535"/>
    </source>
</evidence>
<reference evidence="1" key="1">
    <citation type="submission" date="2023-11" db="EMBL/GenBank/DDBJ databases">
        <authorList>
            <person name="Poullet M."/>
        </authorList>
    </citation>
    <scope>NUCLEOTIDE SEQUENCE</scope>
    <source>
        <strain evidence="1">E1834</strain>
    </source>
</reference>
<gene>
    <name evidence="1" type="ORF">MENTE1834_LOCUS31756</name>
</gene>
<proteinExistence type="predicted"/>
<sequence length="56" mass="6462">MSSSLLATRSKQRQEIEEISQNPNLIKDLKILPQNYSFEIPKTIWKINSTQSKTGK</sequence>
<name>A0ACB0ZYX9_MELEN</name>
<keyword evidence="2" id="KW-1185">Reference proteome</keyword>
<dbReference type="EMBL" id="CAVMJV010000053">
    <property type="protein sequence ID" value="CAK5084364.1"/>
    <property type="molecule type" value="Genomic_DNA"/>
</dbReference>
<organism evidence="1 2">
    <name type="scientific">Meloidogyne enterolobii</name>
    <name type="common">Root-knot nematode worm</name>
    <name type="synonym">Meloidogyne mayaguensis</name>
    <dbReference type="NCBI Taxonomy" id="390850"/>
    <lineage>
        <taxon>Eukaryota</taxon>
        <taxon>Metazoa</taxon>
        <taxon>Ecdysozoa</taxon>
        <taxon>Nematoda</taxon>
        <taxon>Chromadorea</taxon>
        <taxon>Rhabditida</taxon>
        <taxon>Tylenchina</taxon>
        <taxon>Tylenchomorpha</taxon>
        <taxon>Tylenchoidea</taxon>
        <taxon>Meloidogynidae</taxon>
        <taxon>Meloidogyninae</taxon>
        <taxon>Meloidogyne</taxon>
    </lineage>
</organism>